<accession>A0A4R4XZQ1</accession>
<dbReference type="RefSeq" id="WP_223190792.1">
    <property type="nucleotide sequence ID" value="NZ_SMKQ01000188.1"/>
</dbReference>
<protein>
    <recommendedName>
        <fullName evidence="3">Serine protease</fullName>
    </recommendedName>
</protein>
<keyword evidence="2" id="KW-1185">Reference proteome</keyword>
<reference evidence="1 2" key="1">
    <citation type="submission" date="2019-03" db="EMBL/GenBank/DDBJ databases">
        <title>Draft genome sequences of novel Actinobacteria.</title>
        <authorList>
            <person name="Sahin N."/>
            <person name="Ay H."/>
            <person name="Saygin H."/>
        </authorList>
    </citation>
    <scope>NUCLEOTIDE SEQUENCE [LARGE SCALE GENOMIC DNA]</scope>
    <source>
        <strain evidence="1 2">CH32</strain>
    </source>
</reference>
<evidence type="ECO:0008006" key="3">
    <source>
        <dbReference type="Google" id="ProtNLM"/>
    </source>
</evidence>
<dbReference type="AlphaFoldDB" id="A0A4R4XZQ1"/>
<dbReference type="EMBL" id="SMKQ01000188">
    <property type="protein sequence ID" value="TDD37468.1"/>
    <property type="molecule type" value="Genomic_DNA"/>
</dbReference>
<gene>
    <name evidence="1" type="ORF">E1286_37275</name>
</gene>
<dbReference type="InterPro" id="IPR009003">
    <property type="entry name" value="Peptidase_S1_PA"/>
</dbReference>
<proteinExistence type="predicted"/>
<dbReference type="SUPFAM" id="SSF50494">
    <property type="entry name" value="Trypsin-like serine proteases"/>
    <property type="match status" value="1"/>
</dbReference>
<name>A0A4R4XZQ1_9ACTN</name>
<evidence type="ECO:0000313" key="2">
    <source>
        <dbReference type="Proteomes" id="UP000295302"/>
    </source>
</evidence>
<feature type="non-terminal residue" evidence="1">
    <location>
        <position position="251"/>
    </location>
</feature>
<organism evidence="1 2">
    <name type="scientific">Nonomuraea terrae</name>
    <dbReference type="NCBI Taxonomy" id="2530383"/>
    <lineage>
        <taxon>Bacteria</taxon>
        <taxon>Bacillati</taxon>
        <taxon>Actinomycetota</taxon>
        <taxon>Actinomycetes</taxon>
        <taxon>Streptosporangiales</taxon>
        <taxon>Streptosporangiaceae</taxon>
        <taxon>Nonomuraea</taxon>
    </lineage>
</organism>
<evidence type="ECO:0000313" key="1">
    <source>
        <dbReference type="EMBL" id="TDD37468.1"/>
    </source>
</evidence>
<sequence>MDTPPHHLGLERVVEVYSGHDTVVGVTGSGYAIGADLVLASGHVVDPAAPCQVRASGSARWVAAEEVWRGRGGSAGAVLLRACEPLGARFARLSWAELTPPPGARTSGVPEGGRPSGACGVRRSGSLRCVARGFPQAWQRDGVRDAESVSGLVDAPMSVVSKALAFQVLDPAPQSMPVSLWHGMAGAALLAGQTGHLIGLITTDHTDHRTAPTPADRAGRLPTLTHLPGPIATDPTALGAAGFPDLAGFGR</sequence>
<comment type="caution">
    <text evidence="1">The sequence shown here is derived from an EMBL/GenBank/DDBJ whole genome shotgun (WGS) entry which is preliminary data.</text>
</comment>
<dbReference type="Proteomes" id="UP000295302">
    <property type="component" value="Unassembled WGS sequence"/>
</dbReference>